<reference evidence="2 3" key="1">
    <citation type="journal article" date="2011" name="PLoS Pathog.">
        <title>Dynamic evolution of pathogenicity revealed by sequencing and comparative genomics of 19 Pseudomonas syringae isolates.</title>
        <authorList>
            <person name="Baltrus D.A."/>
            <person name="Nishimura M.T."/>
            <person name="Romanchuk A."/>
            <person name="Chang J.H."/>
            <person name="Mukhtar M.S."/>
            <person name="Cherkis K."/>
            <person name="Roach J."/>
            <person name="Grant S.R."/>
            <person name="Jones C.D."/>
            <person name="Dangl J.L."/>
        </authorList>
    </citation>
    <scope>NUCLEOTIDE SEQUENCE [LARGE SCALE GENOMIC DNA]</scope>
    <source>
        <strain evidence="2 3">M301315</strain>
    </source>
</reference>
<gene>
    <name evidence="2" type="ORF">PLA107_032940</name>
</gene>
<dbReference type="GeneID" id="39473922"/>
<keyword evidence="1" id="KW-0812">Transmembrane</keyword>
<feature type="transmembrane region" description="Helical" evidence="1">
    <location>
        <begin position="65"/>
        <end position="89"/>
    </location>
</feature>
<dbReference type="AlphaFoldDB" id="A0AAD0V9S8"/>
<dbReference type="RefSeq" id="WP_005742895.1">
    <property type="nucleotide sequence ID" value="NZ_CP031226.1"/>
</dbReference>
<feature type="transmembrane region" description="Helical" evidence="1">
    <location>
        <begin position="147"/>
        <end position="164"/>
    </location>
</feature>
<keyword evidence="1" id="KW-0472">Membrane</keyword>
<protein>
    <submittedName>
        <fullName evidence="2">Uncharacterized protein</fullName>
    </submittedName>
</protein>
<dbReference type="Proteomes" id="UP000006426">
    <property type="component" value="Plasmid pmppla107"/>
</dbReference>
<keyword evidence="2" id="KW-0614">Plasmid</keyword>
<name>A0AAD0V9S8_PSEAV</name>
<keyword evidence="1" id="KW-1133">Transmembrane helix</keyword>
<feature type="transmembrane region" description="Helical" evidence="1">
    <location>
        <begin position="170"/>
        <end position="188"/>
    </location>
</feature>
<accession>A0AAD0V9S8</accession>
<evidence type="ECO:0000313" key="2">
    <source>
        <dbReference type="EMBL" id="AXH60035.1"/>
    </source>
</evidence>
<dbReference type="EMBL" id="CP031226">
    <property type="protein sequence ID" value="AXH60035.1"/>
    <property type="molecule type" value="Genomic_DNA"/>
</dbReference>
<geneLocation type="plasmid" evidence="3">
    <name>pmppla107</name>
</geneLocation>
<evidence type="ECO:0000313" key="3">
    <source>
        <dbReference type="Proteomes" id="UP000006426"/>
    </source>
</evidence>
<sequence>MVIKGYKWLFKKVLDRLLTRELAWHGHHSPIEGCSALVAANRTYITRRIHHNLELAMGQAKNHAWLFRIFNTFLLLNLVASACRLVEWAAFTTHYAQIASTGVTIATLGVVFWGVCVLHRRLTGMMDDKEMAAAQPDMPAAPPESETHLFIGAVTTITVFTLLVTLNPNAMTTVGLLPAVVMTFFLSGHRAIRDIITPELSSAELRDYLQHTQSLYTGEVFDNVFFRELEGTPTTISYLMQHQIEPRQDAQEFSQAPDF</sequence>
<organism evidence="2 3">
    <name type="scientific">Pseudomonas amygdali pv. lachrymans str. M301315</name>
    <dbReference type="NCBI Taxonomy" id="629260"/>
    <lineage>
        <taxon>Bacteria</taxon>
        <taxon>Pseudomonadati</taxon>
        <taxon>Pseudomonadota</taxon>
        <taxon>Gammaproteobacteria</taxon>
        <taxon>Pseudomonadales</taxon>
        <taxon>Pseudomonadaceae</taxon>
        <taxon>Pseudomonas</taxon>
        <taxon>Pseudomonas amygdali</taxon>
    </lineage>
</organism>
<feature type="transmembrane region" description="Helical" evidence="1">
    <location>
        <begin position="95"/>
        <end position="118"/>
    </location>
</feature>
<evidence type="ECO:0000256" key="1">
    <source>
        <dbReference type="SAM" id="Phobius"/>
    </source>
</evidence>
<proteinExistence type="predicted"/>